<dbReference type="STRING" id="77586.A0A0D9XG48"/>
<proteinExistence type="inferred from homology"/>
<reference evidence="7" key="2">
    <citation type="submission" date="2013-12" db="EMBL/GenBank/DDBJ databases">
        <authorList>
            <person name="Yu Y."/>
            <person name="Lee S."/>
            <person name="de Baynast K."/>
            <person name="Wissotski M."/>
            <person name="Liu L."/>
            <person name="Talag J."/>
            <person name="Goicoechea J."/>
            <person name="Angelova A."/>
            <person name="Jetty R."/>
            <person name="Kudrna D."/>
            <person name="Golser W."/>
            <person name="Rivera L."/>
            <person name="Zhang J."/>
            <person name="Wing R."/>
        </authorList>
    </citation>
    <scope>NUCLEOTIDE SEQUENCE</scope>
</reference>
<dbReference type="GO" id="GO:0016567">
    <property type="term" value="P:protein ubiquitination"/>
    <property type="evidence" value="ECO:0007669"/>
    <property type="project" value="UniProtKB-UniPathway"/>
</dbReference>
<dbReference type="InterPro" id="IPR016897">
    <property type="entry name" value="SKP1"/>
</dbReference>
<dbReference type="InterPro" id="IPR001232">
    <property type="entry name" value="SKP1-like"/>
</dbReference>
<dbReference type="Proteomes" id="UP000032180">
    <property type="component" value="Chromosome 9"/>
</dbReference>
<dbReference type="Pfam" id="PF01466">
    <property type="entry name" value="Skp1"/>
    <property type="match status" value="1"/>
</dbReference>
<dbReference type="SUPFAM" id="SSF54695">
    <property type="entry name" value="POZ domain"/>
    <property type="match status" value="2"/>
</dbReference>
<dbReference type="EnsemblPlants" id="LPERR09G13800.1">
    <property type="protein sequence ID" value="LPERR09G13800.1"/>
    <property type="gene ID" value="LPERR09G13800"/>
</dbReference>
<evidence type="ECO:0000313" key="6">
    <source>
        <dbReference type="EnsemblPlants" id="LPERR09G13800.1"/>
    </source>
</evidence>
<accession>A0A0D9XG48</accession>
<dbReference type="Gramene" id="LPERR09G13800.1">
    <property type="protein sequence ID" value="LPERR09G13800.1"/>
    <property type="gene ID" value="LPERR09G13800"/>
</dbReference>
<dbReference type="InterPro" id="IPR011333">
    <property type="entry name" value="SKP1/BTB/POZ_sf"/>
</dbReference>
<evidence type="ECO:0000259" key="4">
    <source>
        <dbReference type="Pfam" id="PF01466"/>
    </source>
</evidence>
<keyword evidence="7" id="KW-1185">Reference proteome</keyword>
<evidence type="ECO:0008006" key="8">
    <source>
        <dbReference type="Google" id="ProtNLM"/>
    </source>
</evidence>
<dbReference type="eggNOG" id="KOG1724">
    <property type="taxonomic scope" value="Eukaryota"/>
</dbReference>
<sequence>MAEVNVVTLRSNDSEVFEVAKAVAMQSRTIKHMVEDKCADSEIPLHNVSAKILYKDELRAFDAKFVKVDQDTLFDLILVNVVSLRSNDGEVFKVAKVVAMQSQTIKHMVEDKCADSEIPLHNVSAKILCKVIEYCKNHAEVHGGAAAGATTVAVGAAKSVQDELRAFDAEFIKVDQDTLFELILAANYLDIKGLLHLTCETVAGMIKGKTPDEIRTTFNIKNDFTEDEEEDVRKEKMWAFE</sequence>
<dbReference type="PANTHER" id="PTHR11165">
    <property type="entry name" value="SKP1"/>
    <property type="match status" value="1"/>
</dbReference>
<dbReference type="GO" id="GO:0009867">
    <property type="term" value="P:jasmonic acid mediated signaling pathway"/>
    <property type="evidence" value="ECO:0007669"/>
    <property type="project" value="UniProtKB-ARBA"/>
</dbReference>
<evidence type="ECO:0000313" key="7">
    <source>
        <dbReference type="Proteomes" id="UP000032180"/>
    </source>
</evidence>
<dbReference type="CDD" id="cd18322">
    <property type="entry name" value="BTB_POZ_SKP1"/>
    <property type="match status" value="1"/>
</dbReference>
<feature type="domain" description="SKP1 component dimerisation" evidence="4">
    <location>
        <begin position="192"/>
        <end position="239"/>
    </location>
</feature>
<evidence type="ECO:0000256" key="3">
    <source>
        <dbReference type="ARBA" id="ARBA00022786"/>
    </source>
</evidence>
<dbReference type="InterPro" id="IPR016073">
    <property type="entry name" value="Skp1_comp_POZ"/>
</dbReference>
<reference evidence="6 7" key="1">
    <citation type="submission" date="2012-08" db="EMBL/GenBank/DDBJ databases">
        <title>Oryza genome evolution.</title>
        <authorList>
            <person name="Wing R.A."/>
        </authorList>
    </citation>
    <scope>NUCLEOTIDE SEQUENCE</scope>
</reference>
<feature type="domain" description="SKP1 component POZ" evidence="5">
    <location>
        <begin position="81"/>
        <end position="139"/>
    </location>
</feature>
<dbReference type="Pfam" id="PF03931">
    <property type="entry name" value="Skp1_POZ"/>
    <property type="match status" value="2"/>
</dbReference>
<name>A0A0D9XG48_9ORYZ</name>
<comment type="pathway">
    <text evidence="1">Protein modification; protein ubiquitination.</text>
</comment>
<evidence type="ECO:0000259" key="5">
    <source>
        <dbReference type="Pfam" id="PF03931"/>
    </source>
</evidence>
<dbReference type="UniPathway" id="UPA00143"/>
<protein>
    <recommendedName>
        <fullName evidence="8">SKP1-like protein</fullName>
    </recommendedName>
</protein>
<feature type="domain" description="SKP1 component POZ" evidence="5">
    <location>
        <begin position="5"/>
        <end position="55"/>
    </location>
</feature>
<dbReference type="Gene3D" id="3.30.710.10">
    <property type="entry name" value="Potassium Channel Kv1.1, Chain A"/>
    <property type="match status" value="2"/>
</dbReference>
<evidence type="ECO:0000256" key="2">
    <source>
        <dbReference type="ARBA" id="ARBA00009993"/>
    </source>
</evidence>
<evidence type="ECO:0000256" key="1">
    <source>
        <dbReference type="ARBA" id="ARBA00004906"/>
    </source>
</evidence>
<dbReference type="SUPFAM" id="SSF81382">
    <property type="entry name" value="Skp1 dimerisation domain-like"/>
    <property type="match status" value="1"/>
</dbReference>
<organism evidence="6 7">
    <name type="scientific">Leersia perrieri</name>
    <dbReference type="NCBI Taxonomy" id="77586"/>
    <lineage>
        <taxon>Eukaryota</taxon>
        <taxon>Viridiplantae</taxon>
        <taxon>Streptophyta</taxon>
        <taxon>Embryophyta</taxon>
        <taxon>Tracheophyta</taxon>
        <taxon>Spermatophyta</taxon>
        <taxon>Magnoliopsida</taxon>
        <taxon>Liliopsida</taxon>
        <taxon>Poales</taxon>
        <taxon>Poaceae</taxon>
        <taxon>BOP clade</taxon>
        <taxon>Oryzoideae</taxon>
        <taxon>Oryzeae</taxon>
        <taxon>Oryzinae</taxon>
        <taxon>Leersia</taxon>
    </lineage>
</organism>
<dbReference type="InterPro" id="IPR016072">
    <property type="entry name" value="Skp1_comp_dimer"/>
</dbReference>
<dbReference type="SMART" id="SM00512">
    <property type="entry name" value="Skp1"/>
    <property type="match status" value="2"/>
</dbReference>
<dbReference type="GO" id="GO:0006511">
    <property type="term" value="P:ubiquitin-dependent protein catabolic process"/>
    <property type="evidence" value="ECO:0007669"/>
    <property type="project" value="InterPro"/>
</dbReference>
<dbReference type="FunFam" id="3.30.710.10:FF:000026">
    <property type="entry name" value="E3 ubiquitin ligase complex SCF subunit"/>
    <property type="match status" value="1"/>
</dbReference>
<dbReference type="HOGENOM" id="CLU_059252_0_0_1"/>
<keyword evidence="3" id="KW-0833">Ubl conjugation pathway</keyword>
<reference evidence="6" key="3">
    <citation type="submission" date="2015-04" db="UniProtKB">
        <authorList>
            <consortium name="EnsemblPlants"/>
        </authorList>
    </citation>
    <scope>IDENTIFICATION</scope>
</reference>
<dbReference type="AlphaFoldDB" id="A0A0D9XG48"/>
<comment type="similarity">
    <text evidence="2">Belongs to the SKP1 family.</text>
</comment>
<dbReference type="InterPro" id="IPR036296">
    <property type="entry name" value="SKP1-like_dim_sf"/>
</dbReference>